<protein>
    <submittedName>
        <fullName evidence="2">Uncharacterized protein</fullName>
    </submittedName>
</protein>
<evidence type="ECO:0000313" key="2">
    <source>
        <dbReference type="EMBL" id="EQB60028.1"/>
    </source>
</evidence>
<name>T0L5T5_9MICR</name>
<dbReference type="EMBL" id="KE647336">
    <property type="protein sequence ID" value="EQB60028.1"/>
    <property type="molecule type" value="Genomic_DNA"/>
</dbReference>
<dbReference type="Proteomes" id="UP000053780">
    <property type="component" value="Unassembled WGS sequence"/>
</dbReference>
<dbReference type="HOGENOM" id="CLU_248813_0_0_1"/>
<feature type="compositionally biased region" description="Basic and acidic residues" evidence="1">
    <location>
        <begin position="359"/>
        <end position="383"/>
    </location>
</feature>
<reference evidence="2 3" key="1">
    <citation type="journal article" date="2013" name="BMC Genomics">
        <title>Genome sequencing and comparative genomics of honey bee microsporidia, Nosema apis reveal novel insights into host-parasite interactions.</title>
        <authorList>
            <person name="Chen Yp."/>
            <person name="Pettis J.S."/>
            <person name="Zhao Y."/>
            <person name="Liu X."/>
            <person name="Tallon L.J."/>
            <person name="Sadzewicz L.D."/>
            <person name="Li R."/>
            <person name="Zheng H."/>
            <person name="Huang S."/>
            <person name="Zhang X."/>
            <person name="Hamilton M.C."/>
            <person name="Pernal S.F."/>
            <person name="Melathopoulos A.P."/>
            <person name="Yan X."/>
            <person name="Evans J.D."/>
        </authorList>
    </citation>
    <scope>NUCLEOTIDE SEQUENCE [LARGE SCALE GENOMIC DNA]</scope>
    <source>
        <strain evidence="2 3">BRL 01</strain>
    </source>
</reference>
<dbReference type="OrthoDB" id="2375545at2759"/>
<dbReference type="VEuPathDB" id="MicrosporidiaDB:NAPIS_ORF02409"/>
<feature type="region of interest" description="Disordered" evidence="1">
    <location>
        <begin position="353"/>
        <end position="385"/>
    </location>
</feature>
<gene>
    <name evidence="2" type="ORF">NAPIS_ORF02409</name>
</gene>
<sequence length="1498" mass="176842">MKYRRGGNLILAENERNENLHTNEHITEDEQRNRDIDVNRSAKMHKQHFRYGYLKRDTIFNGNTYLSNIEGFLKCKYNIEEPFLIKLLDKRKSLHCIEGALCALQDKNIFLEKGIKCSHCRDKSKSIDHMATQCDGMLCIHLQLCLNYGLTKSKKLKNHSLQECMSNKNVEIRVDTRMPTDKVKKEILIVEIEILSFDNLRSIETEKKHKYNLLAYHFESMNGITTTFHKKYRSELNINSRTQAYIQARVATEKELEEQTVYKNTVMTFLNIYNIGKKFRKRGLYLKNGYVPHGHHRYIYKNIILIDVTSENFPYIYDKVNMNKRESFRMIKRDYENNKRLFIKSYVEYHLATGRRPRDRNGQKDKDRKHEQKDKKDLKENTNHKNKYLNVVSLPHVDIRHMAQSTRHLKDNNHRGTEWTKSNLIKHDFHKNKHVKNKSILEYYFNHTTVRQQKYFKEGSLPREYVIISNENMCGQVNKSKTFNDMILFMISNKFSYAKNLIKSVPIYHRLTKVMGQKCASHIRTYVTDNSFESKLDKNTKIITFLNGMYNLSRNAFKNYLENDLCSFCIQYEYSECTDFELIESIFSDFSRILKIGNTSCQFFIGKITIKDISFFNQDPTVTNGLSPTMSDLDINSLKTNIIKRLCGNDEISSRRLFCNNFIIAMNNMPTFSNADEALWQNPRKYFECFFNLLLTYMNKKVPVPRAFLDAKSAVIQAEYEFNRFLEDHLVYEEVSFLTVFDILNAYYDGAGIPEYRSFTTSNPMNHSDYKKTISLIRSIVSLNFTDCPGIWTSNFTYSLSISSYNVWFDFFLEFKIRFDNYIVNNISVDFSEHYIKLQITLRNKNNNFWLFVLKRMLKQDISEIFGNILFKSLIMINITINRANRQRSLNLDYGYFNNNKKNWCIDIKYEKKNIRMKKIKRGIFQDDIDAKRRVYVGTLYKYFGIIENAQTKNFMKLINEHAISEIDKDIMKVLMINSIHKQLSNGERLCLIREKLIEDFKISNTDTKLYLNFSLRRKAILQVEKLSLKEYRKMSLYSNINKKTIHERLYNSSKWLDKGNISSKEEAALCDMQDRNVILKENVMCPFIMLSFDYTRRHNEVKIRNYSIQVILSYKRVVIKEDTRIPTDVKINANKPDIFIFDMQKNYYLIEVGITNADNLQTQESQCNPICQDLGRSGYTTENKSHNAELESEEITNINLYSVMSSISDSEKDWPKDGLKVLNTSETCLNPTFQIRVSTSETESYQYYESKRLKTDSINIDEYGLRDAKLYLQVKTLFLSKIENSKKTNIEDAQRTRKIPSEKLDQSINLHLKSLVMTFNLSKYTEMLNSSLNILIKKSNAEIMRQFNLVLDETSGRSEARAKLIDSKKCIAKIFMHEKRKLFKRQNQSLYAMSIQLKLKSIVSDNFPTLTEFENFLQFLPCWKAVGVDGIYNFLINRITFLYKYLYKVIKDICLIETRQRSNFKNIICMCGFISENKLADPAQHSHQQEAWIRNKS</sequence>
<evidence type="ECO:0000256" key="1">
    <source>
        <dbReference type="SAM" id="MobiDB-lite"/>
    </source>
</evidence>
<proteinExistence type="predicted"/>
<organism evidence="2 3">
    <name type="scientific">Vairimorpha apis BRL 01</name>
    <dbReference type="NCBI Taxonomy" id="1037528"/>
    <lineage>
        <taxon>Eukaryota</taxon>
        <taxon>Fungi</taxon>
        <taxon>Fungi incertae sedis</taxon>
        <taxon>Microsporidia</taxon>
        <taxon>Nosematidae</taxon>
        <taxon>Vairimorpha</taxon>
    </lineage>
</organism>
<keyword evidence="3" id="KW-1185">Reference proteome</keyword>
<accession>T0L5T5</accession>
<evidence type="ECO:0000313" key="3">
    <source>
        <dbReference type="Proteomes" id="UP000053780"/>
    </source>
</evidence>